<sequence>MEQLSYDANIGSHKGQPLSSPCYYCLAGENLERKSKVFAAVELKMGRFHAQVLFMLVMVALPVVVRCCPRPCACHQPAEMLKLSYNKLKVISRQTLTGLWSLTRLHLDHNRLEFIHPDAFQGLTSLRLLQLEGNQLQQLHPATFSTFSILGHFPVSTLKHLYLSDNLLTTLSQRMLAGIPYLENLSLHGNPWTCDCGMRWFKEWNKNSPGVLKCKKDKAYPDGQLCPMCSSPKQLKKKQLQELEKPTCNSPIISTAHRAISPEDTESDLLTTDEFRQPLGNISLGLSDEHGHQVDLECLVTEPRELTSIGWDYVNQYQISANVTLTLDLKCAIDRSSYERLWRLIAYYSDVPAHLRREIMLSKEPYTSYKYRQDVERDALYYTGVKANIVADPPWIMQPSMALQLNRLQSTSKSVRLILSTHMTEVMEKESIRQQSRGWVIIESKNDTRTIQAAVVGSPAEINCSIHSSGNESVKWMLPDGSTLKTPYSNGDKRLSASSAGLLKIKSVDHSDSGVYYCIAQVSDDLTILTFRLTVEESSSPPPGGEGVTEPVTGFTGGPFFLPCVATGSPDADIHWILPDGGIINKWVNISRISVASNGTLIIRHSQLSDNGYYKCVAGNQHGMDTLATKVVISRPPGLHPLRKYSSSPQPAEGVSTKVLVTNDMESSGDNEPEEFLEKVLPRQVDLPSRRRVPSVEIRRGHPFRNSWRRPATPRRRVGASVTQNTRVQRFKVSSNGTLIIHNVLPLDRGQYLCSAQNQYGQDKIVVNLIVLSEHPRVLQPRYSEVTAHLGETVKFECQTQGHPQPRITWVLPDREMVHSSGPTLGNPEKKVFVLPNGTLHMKSVSHMDRGIYKCIASNAAGADTVSVRLTIAALPPIIQQPRHENVTLPEGSTAYLNCTAKGAPPPSIGWITPDGMQLHPSQFINGRNLFVFPNGTLYVRSLSLTDAGRYECSVTNVVGTAQRAIILTVRKSIIFSRAKITFSSPQKTDVVYGGRLHLDCAATGNPEPRIIWRTPSKKLVDAHYSYDQRIKVSPNGTLSIISMTEKDDGEYLCVVRNKVGDDFVPFKVIVLAKPAKIEQKTEADKKVMYGGNLKVDCVASGLPNPKIQWALPDGTMVNSVMKSRSRRYVVFDNGTLFFNEVGMREEGDYTCYAENQVGKDEMKVHVKVVADVPLIANKINDAIRVLYGESVSLHCSAKGTTNSMRVTSVRDQRKLIDCEATGTPVPRVMWVLPENVVLPAPYYGSRMTVHRNGTLDIRSVRMTDAGQLVCVARNEGDEMKDLYL</sequence>
<name>A0A498LBW1_LABRO</name>
<dbReference type="SMART" id="SM00409">
    <property type="entry name" value="IG"/>
    <property type="match status" value="8"/>
</dbReference>
<keyword evidence="9" id="KW-0325">Glycoprotein</keyword>
<dbReference type="PANTHER" id="PTHR12231">
    <property type="entry name" value="CTX-RELATED TYPE I TRANSMEMBRANE PROTEIN"/>
    <property type="match status" value="1"/>
</dbReference>
<keyword evidence="3" id="KW-0812">Transmembrane</keyword>
<keyword evidence="8" id="KW-1015">Disulfide bond</keyword>
<dbReference type="CDD" id="cd00096">
    <property type="entry name" value="Ig"/>
    <property type="match status" value="1"/>
</dbReference>
<keyword evidence="2" id="KW-0433">Leucine-rich repeat</keyword>
<dbReference type="FunFam" id="2.60.40.10:FF:000076">
    <property type="entry name" value="Leucine-rich repeat and Ig domain-containing 4"/>
    <property type="match status" value="1"/>
</dbReference>
<dbReference type="InterPro" id="IPR013098">
    <property type="entry name" value="Ig_I-set"/>
</dbReference>
<evidence type="ECO:0000313" key="13">
    <source>
        <dbReference type="Proteomes" id="UP000290572"/>
    </source>
</evidence>
<keyword evidence="10" id="KW-0393">Immunoglobulin domain</keyword>
<dbReference type="InterPro" id="IPR036179">
    <property type="entry name" value="Ig-like_dom_sf"/>
</dbReference>
<dbReference type="InterPro" id="IPR003598">
    <property type="entry name" value="Ig_sub2"/>
</dbReference>
<dbReference type="SUPFAM" id="SSF48726">
    <property type="entry name" value="Immunoglobulin"/>
    <property type="match status" value="8"/>
</dbReference>
<dbReference type="STRING" id="84645.A0A498LBW1"/>
<dbReference type="Gene3D" id="3.80.10.10">
    <property type="entry name" value="Ribonuclease Inhibitor"/>
    <property type="match status" value="2"/>
</dbReference>
<evidence type="ECO:0000256" key="8">
    <source>
        <dbReference type="ARBA" id="ARBA00023157"/>
    </source>
</evidence>
<dbReference type="InterPro" id="IPR000483">
    <property type="entry name" value="Cys-rich_flank_reg_C"/>
</dbReference>
<feature type="domain" description="Ig-like" evidence="11">
    <location>
        <begin position="1174"/>
        <end position="1284"/>
    </location>
</feature>
<protein>
    <submittedName>
        <fullName evidence="12">Matrix-remodeling-associated 5</fullName>
    </submittedName>
</protein>
<dbReference type="FunFam" id="2.60.40.10:FF:000621">
    <property type="entry name" value="Immunoglobulin superfamily member 10"/>
    <property type="match status" value="1"/>
</dbReference>
<comment type="subcellular location">
    <subcellularLocation>
        <location evidence="1">Membrane</location>
        <topology evidence="1">Single-pass membrane protein</topology>
    </subcellularLocation>
</comment>
<dbReference type="SMART" id="SM00369">
    <property type="entry name" value="LRR_TYP"/>
    <property type="match status" value="3"/>
</dbReference>
<reference evidence="12 13" key="1">
    <citation type="submission" date="2018-03" db="EMBL/GenBank/DDBJ databases">
        <title>Draft genome sequence of Rohu Carp (Labeo rohita).</title>
        <authorList>
            <person name="Das P."/>
            <person name="Kushwaha B."/>
            <person name="Joshi C.G."/>
            <person name="Kumar D."/>
            <person name="Nagpure N.S."/>
            <person name="Sahoo L."/>
            <person name="Das S.P."/>
            <person name="Bit A."/>
            <person name="Patnaik S."/>
            <person name="Meher P.K."/>
            <person name="Jayasankar P."/>
            <person name="Koringa P.G."/>
            <person name="Patel N.V."/>
            <person name="Hinsu A.T."/>
            <person name="Kumar R."/>
            <person name="Pandey M."/>
            <person name="Agarwal S."/>
            <person name="Srivastava S."/>
            <person name="Singh M."/>
            <person name="Iquebal M.A."/>
            <person name="Jaiswal S."/>
            <person name="Angadi U.B."/>
            <person name="Kumar N."/>
            <person name="Raza M."/>
            <person name="Shah T.M."/>
            <person name="Rai A."/>
            <person name="Jena J.K."/>
        </authorList>
    </citation>
    <scope>NUCLEOTIDE SEQUENCE [LARGE SCALE GENOMIC DNA]</scope>
    <source>
        <strain evidence="12">DASCIFA01</strain>
        <tissue evidence="12">Testis</tissue>
    </source>
</reference>
<feature type="domain" description="Ig-like" evidence="11">
    <location>
        <begin position="876"/>
        <end position="969"/>
    </location>
</feature>
<dbReference type="SUPFAM" id="SSF52058">
    <property type="entry name" value="L domain-like"/>
    <property type="match status" value="1"/>
</dbReference>
<keyword evidence="6" id="KW-1133">Transmembrane helix</keyword>
<feature type="domain" description="Ig-like" evidence="11">
    <location>
        <begin position="1075"/>
        <end position="1170"/>
    </location>
</feature>
<feature type="domain" description="Ig-like" evidence="11">
    <location>
        <begin position="543"/>
        <end position="634"/>
    </location>
</feature>
<feature type="domain" description="Ig-like" evidence="11">
    <location>
        <begin position="457"/>
        <end position="534"/>
    </location>
</feature>
<evidence type="ECO:0000256" key="4">
    <source>
        <dbReference type="ARBA" id="ARBA00022729"/>
    </source>
</evidence>
<comment type="caution">
    <text evidence="12">The sequence shown here is derived from an EMBL/GenBank/DDBJ whole genome shotgun (WGS) entry which is preliminary data.</text>
</comment>
<dbReference type="InterPro" id="IPR051170">
    <property type="entry name" value="Neural/epithelial_adhesion"/>
</dbReference>
<keyword evidence="4" id="KW-0732">Signal</keyword>
<evidence type="ECO:0000256" key="7">
    <source>
        <dbReference type="ARBA" id="ARBA00023136"/>
    </source>
</evidence>
<evidence type="ECO:0000256" key="5">
    <source>
        <dbReference type="ARBA" id="ARBA00022737"/>
    </source>
</evidence>
<evidence type="ECO:0000256" key="10">
    <source>
        <dbReference type="ARBA" id="ARBA00023319"/>
    </source>
</evidence>
<dbReference type="GO" id="GO:0016020">
    <property type="term" value="C:membrane"/>
    <property type="evidence" value="ECO:0007669"/>
    <property type="project" value="UniProtKB-SubCell"/>
</dbReference>
<dbReference type="InterPro" id="IPR001611">
    <property type="entry name" value="Leu-rich_rpt"/>
</dbReference>
<dbReference type="Gene3D" id="2.60.40.10">
    <property type="entry name" value="Immunoglobulins"/>
    <property type="match status" value="8"/>
</dbReference>
<dbReference type="Pfam" id="PF13927">
    <property type="entry name" value="Ig_3"/>
    <property type="match status" value="3"/>
</dbReference>
<keyword evidence="7" id="KW-0472">Membrane</keyword>
<dbReference type="InterPro" id="IPR013783">
    <property type="entry name" value="Ig-like_fold"/>
</dbReference>
<evidence type="ECO:0000256" key="9">
    <source>
        <dbReference type="ARBA" id="ARBA00023180"/>
    </source>
</evidence>
<dbReference type="FunFam" id="2.60.40.10:FF:000063">
    <property type="entry name" value="neural cell adhesion molecule L1"/>
    <property type="match status" value="1"/>
</dbReference>
<dbReference type="SMART" id="SM00408">
    <property type="entry name" value="IGc2"/>
    <property type="match status" value="8"/>
</dbReference>
<dbReference type="GO" id="GO:0043005">
    <property type="term" value="C:neuron projection"/>
    <property type="evidence" value="ECO:0007669"/>
    <property type="project" value="TreeGrafter"/>
</dbReference>
<dbReference type="SMART" id="SM00082">
    <property type="entry name" value="LRRCT"/>
    <property type="match status" value="1"/>
</dbReference>
<organism evidence="12 13">
    <name type="scientific">Labeo rohita</name>
    <name type="common">Indian major carp</name>
    <name type="synonym">Cyprinus rohita</name>
    <dbReference type="NCBI Taxonomy" id="84645"/>
    <lineage>
        <taxon>Eukaryota</taxon>
        <taxon>Metazoa</taxon>
        <taxon>Chordata</taxon>
        <taxon>Craniata</taxon>
        <taxon>Vertebrata</taxon>
        <taxon>Euteleostomi</taxon>
        <taxon>Actinopterygii</taxon>
        <taxon>Neopterygii</taxon>
        <taxon>Teleostei</taxon>
        <taxon>Ostariophysi</taxon>
        <taxon>Cypriniformes</taxon>
        <taxon>Cyprinidae</taxon>
        <taxon>Labeoninae</taxon>
        <taxon>Labeonini</taxon>
        <taxon>Labeo</taxon>
    </lineage>
</organism>
<proteinExistence type="predicted"/>
<feature type="domain" description="Ig-like" evidence="11">
    <location>
        <begin position="776"/>
        <end position="871"/>
    </location>
</feature>
<feature type="domain" description="Ig-like" evidence="11">
    <location>
        <begin position="979"/>
        <end position="1058"/>
    </location>
</feature>
<accession>A0A498LBW1</accession>
<gene>
    <name evidence="12" type="ORF">ROHU_013668</name>
</gene>
<dbReference type="InterPro" id="IPR003591">
    <property type="entry name" value="Leu-rich_rpt_typical-subtyp"/>
</dbReference>
<dbReference type="SMART" id="SM00406">
    <property type="entry name" value="IGv"/>
    <property type="match status" value="5"/>
</dbReference>
<dbReference type="Pfam" id="PF13855">
    <property type="entry name" value="LRR_8"/>
    <property type="match status" value="2"/>
</dbReference>
<dbReference type="EMBL" id="QBIY01013493">
    <property type="protein sequence ID" value="RXN02805.1"/>
    <property type="molecule type" value="Genomic_DNA"/>
</dbReference>
<dbReference type="PANTHER" id="PTHR12231:SF261">
    <property type="entry name" value="IG-LIKE DOMAIN-CONTAINING PROTEIN"/>
    <property type="match status" value="1"/>
</dbReference>
<dbReference type="Pfam" id="PF07679">
    <property type="entry name" value="I-set"/>
    <property type="match status" value="5"/>
</dbReference>
<evidence type="ECO:0000313" key="12">
    <source>
        <dbReference type="EMBL" id="RXN02805.1"/>
    </source>
</evidence>
<dbReference type="PROSITE" id="PS50835">
    <property type="entry name" value="IG_LIKE"/>
    <property type="match status" value="7"/>
</dbReference>
<evidence type="ECO:0000259" key="11">
    <source>
        <dbReference type="PROSITE" id="PS50835"/>
    </source>
</evidence>
<dbReference type="FunFam" id="2.60.40.10:FF:000032">
    <property type="entry name" value="palladin isoform X1"/>
    <property type="match status" value="1"/>
</dbReference>
<dbReference type="InterPro" id="IPR003599">
    <property type="entry name" value="Ig_sub"/>
</dbReference>
<dbReference type="CDD" id="cd00099">
    <property type="entry name" value="IgV"/>
    <property type="match status" value="1"/>
</dbReference>
<dbReference type="InterPro" id="IPR007110">
    <property type="entry name" value="Ig-like_dom"/>
</dbReference>
<dbReference type="InterPro" id="IPR032675">
    <property type="entry name" value="LRR_dom_sf"/>
</dbReference>
<dbReference type="InterPro" id="IPR013106">
    <property type="entry name" value="Ig_V-set"/>
</dbReference>
<keyword evidence="5" id="KW-0677">Repeat</keyword>
<evidence type="ECO:0000256" key="1">
    <source>
        <dbReference type="ARBA" id="ARBA00004167"/>
    </source>
</evidence>
<keyword evidence="13" id="KW-1185">Reference proteome</keyword>
<evidence type="ECO:0000256" key="3">
    <source>
        <dbReference type="ARBA" id="ARBA00022692"/>
    </source>
</evidence>
<dbReference type="Proteomes" id="UP000290572">
    <property type="component" value="Unassembled WGS sequence"/>
</dbReference>
<evidence type="ECO:0000256" key="6">
    <source>
        <dbReference type="ARBA" id="ARBA00022989"/>
    </source>
</evidence>
<evidence type="ECO:0000256" key="2">
    <source>
        <dbReference type="ARBA" id="ARBA00022614"/>
    </source>
</evidence>